<organism evidence="2 3">
    <name type="scientific">Klugiella xanthotipulae</name>
    <dbReference type="NCBI Taxonomy" id="244735"/>
    <lineage>
        <taxon>Bacteria</taxon>
        <taxon>Bacillati</taxon>
        <taxon>Actinomycetota</taxon>
        <taxon>Actinomycetes</taxon>
        <taxon>Micrococcales</taxon>
        <taxon>Microbacteriaceae</taxon>
        <taxon>Klugiella</taxon>
    </lineage>
</organism>
<dbReference type="EMBL" id="VFPN01000002">
    <property type="protein sequence ID" value="TQM63161.1"/>
    <property type="molecule type" value="Genomic_DNA"/>
</dbReference>
<dbReference type="InterPro" id="IPR023210">
    <property type="entry name" value="NADP_OxRdtase_dom"/>
</dbReference>
<dbReference type="Pfam" id="PF00248">
    <property type="entry name" value="Aldo_ket_red"/>
    <property type="match status" value="1"/>
</dbReference>
<dbReference type="SUPFAM" id="SSF51430">
    <property type="entry name" value="NAD(P)-linked oxidoreductase"/>
    <property type="match status" value="1"/>
</dbReference>
<protein>
    <submittedName>
        <fullName evidence="2">Aryl-alcohol dehydrogenase-like predicted oxidoreductase</fullName>
    </submittedName>
</protein>
<evidence type="ECO:0000313" key="3">
    <source>
        <dbReference type="Proteomes" id="UP000318331"/>
    </source>
</evidence>
<dbReference type="PANTHER" id="PTHR43364">
    <property type="entry name" value="NADH-SPECIFIC METHYLGLYOXAL REDUCTASE-RELATED"/>
    <property type="match status" value="1"/>
</dbReference>
<dbReference type="InterPro" id="IPR050523">
    <property type="entry name" value="AKR_Detox_Biosynth"/>
</dbReference>
<accession>A0A543HXV6</accession>
<proteinExistence type="predicted"/>
<name>A0A543HXV6_9MICO</name>
<evidence type="ECO:0000313" key="2">
    <source>
        <dbReference type="EMBL" id="TQM63161.1"/>
    </source>
</evidence>
<gene>
    <name evidence="2" type="ORF">FB466_1415</name>
</gene>
<dbReference type="Proteomes" id="UP000318331">
    <property type="component" value="Unassembled WGS sequence"/>
</dbReference>
<dbReference type="GO" id="GO:0016491">
    <property type="term" value="F:oxidoreductase activity"/>
    <property type="evidence" value="ECO:0007669"/>
    <property type="project" value="InterPro"/>
</dbReference>
<dbReference type="InterPro" id="IPR020471">
    <property type="entry name" value="AKR"/>
</dbReference>
<reference evidence="2 3" key="1">
    <citation type="submission" date="2019-06" db="EMBL/GenBank/DDBJ databases">
        <title>Sequencing the genomes of 1000 actinobacteria strains.</title>
        <authorList>
            <person name="Klenk H.-P."/>
        </authorList>
    </citation>
    <scope>NUCLEOTIDE SEQUENCE [LARGE SCALE GENOMIC DNA]</scope>
    <source>
        <strain evidence="2 3">DSM 18031</strain>
    </source>
</reference>
<keyword evidence="3" id="KW-1185">Reference proteome</keyword>
<dbReference type="PANTHER" id="PTHR43364:SF6">
    <property type="entry name" value="OXIDOREDUCTASE-RELATED"/>
    <property type="match status" value="1"/>
</dbReference>
<dbReference type="GO" id="GO:0005829">
    <property type="term" value="C:cytosol"/>
    <property type="evidence" value="ECO:0007669"/>
    <property type="project" value="TreeGrafter"/>
</dbReference>
<dbReference type="Gene3D" id="3.20.20.100">
    <property type="entry name" value="NADP-dependent oxidoreductase domain"/>
    <property type="match status" value="1"/>
</dbReference>
<dbReference type="AlphaFoldDB" id="A0A543HXV6"/>
<dbReference type="PRINTS" id="PR00069">
    <property type="entry name" value="ALDKETRDTASE"/>
</dbReference>
<dbReference type="InterPro" id="IPR036812">
    <property type="entry name" value="NAD(P)_OxRdtase_dom_sf"/>
</dbReference>
<evidence type="ECO:0000259" key="1">
    <source>
        <dbReference type="Pfam" id="PF00248"/>
    </source>
</evidence>
<sequence length="359" mass="39067">MWGIPGTKSPAGGRHVATVERLHSPRGAAEPTPAEESVAGPCFTEPITLARAGVQRPIGRSDLRVYPVALGTSVFGWTVDRPTSMSIMDRFFLLGGNFIDTADNYAAGQSEMMIGNWMRTRGNRDRIILATKVGQSHDNPGLTRRGILAAVEASLERLQTDYIDLLYFHYDDQRVPLEDSLAAVHELIESGKVRYLGASNYSGQRLMEARLLAATGLPSFESAQEHYNLMHRKEYETDAALAADTQQLGVVPHFALAHGFLGGGYRSKNDGIGSARRARAGEHINRRGMRVLSVLDRVAAEHGVDNAAIALAWLQSKRHVAAPVVSADTLGHVDSMIASADLVLTHAQLRDLDRVSAVR</sequence>
<feature type="domain" description="NADP-dependent oxidoreductase" evidence="1">
    <location>
        <begin position="68"/>
        <end position="355"/>
    </location>
</feature>
<comment type="caution">
    <text evidence="2">The sequence shown here is derived from an EMBL/GenBank/DDBJ whole genome shotgun (WGS) entry which is preliminary data.</text>
</comment>
<dbReference type="OrthoDB" id="9768793at2"/>